<dbReference type="KEGG" id="kco:BWI95_09100"/>
<reference evidence="1 2" key="1">
    <citation type="submission" date="2017-01" db="EMBL/GenBank/DDBJ databases">
        <authorList>
            <person name="Cao J.-M."/>
        </authorList>
    </citation>
    <scope>NUCLEOTIDE SEQUENCE [LARGE SCALE GENOMIC DNA]</scope>
    <source>
        <strain evidence="1 2">888-76</strain>
    </source>
</reference>
<sequence length="126" mass="14351">MKKSTLKDGLVFINDDNPGESVIVNFYTFVSLVKGIMVAYGKKSEGEAESIINNSPMLNVPPQNYLEACLLGHEEEYYWAMVISHGDRYFEKGFSYAAPGSYDEWESKYIKDNNLKTNALIFKDEE</sequence>
<name>A0A830ZA84_9ENTR</name>
<accession>A0A830ZA84</accession>
<proteinExistence type="predicted"/>
<dbReference type="Proteomes" id="UP000187148">
    <property type="component" value="Chromosome"/>
</dbReference>
<dbReference type="EMBL" id="CP019445">
    <property type="protein sequence ID" value="APZ07617.1"/>
    <property type="molecule type" value="Genomic_DNA"/>
</dbReference>
<keyword evidence="2" id="KW-1185">Reference proteome</keyword>
<organism evidence="1 2">
    <name type="scientific">Kosakonia cowanii JCM 10956 = DSM 18146</name>
    <dbReference type="NCBI Taxonomy" id="1300165"/>
    <lineage>
        <taxon>Bacteria</taxon>
        <taxon>Pseudomonadati</taxon>
        <taxon>Pseudomonadota</taxon>
        <taxon>Gammaproteobacteria</taxon>
        <taxon>Enterobacterales</taxon>
        <taxon>Enterobacteriaceae</taxon>
        <taxon>Kosakonia</taxon>
    </lineage>
</organism>
<protein>
    <submittedName>
        <fullName evidence="1">Uncharacterized protein</fullName>
    </submittedName>
</protein>
<dbReference type="AlphaFoldDB" id="A0A830ZA84"/>
<evidence type="ECO:0000313" key="2">
    <source>
        <dbReference type="Proteomes" id="UP000187148"/>
    </source>
</evidence>
<evidence type="ECO:0000313" key="1">
    <source>
        <dbReference type="EMBL" id="APZ07617.1"/>
    </source>
</evidence>
<gene>
    <name evidence="1" type="ORF">BWI95_09100</name>
</gene>